<keyword evidence="3 7" id="KW-1003">Cell membrane</keyword>
<dbReference type="Pfam" id="PF09335">
    <property type="entry name" value="VTT_dom"/>
    <property type="match status" value="1"/>
</dbReference>
<comment type="caution">
    <text evidence="9">The sequence shown here is derived from an EMBL/GenBank/DDBJ whole genome shotgun (WGS) entry which is preliminary data.</text>
</comment>
<sequence length="218" mass="24401">MDLITSFIDIILHLDKYIGIIVDSYGTLTYLLFFLIIFCETGLVITPFLPGDSFLFAAGAFAAIGDLNITILFILLYSGALLGDNLNYWFGRKIGAGVLQKEDLKFIKKEYLLKAHKFYEKHGPTAIIIARFAPIIRTFSPFVAGISEMTYSKFLKFSILGGGLWVSLFLLGGYFFGNIPLIKHNFTFVIFGIIGISLLPVIISLFKQKNSTKTLKEQ</sequence>
<dbReference type="InterPro" id="IPR032816">
    <property type="entry name" value="VTT_dom"/>
</dbReference>
<feature type="transmembrane region" description="Helical" evidence="7">
    <location>
        <begin position="28"/>
        <end position="49"/>
    </location>
</feature>
<gene>
    <name evidence="9" type="primary">dedA</name>
    <name evidence="9" type="ORF">CPJCM30710_20140</name>
</gene>
<keyword evidence="10" id="KW-1185">Reference proteome</keyword>
<dbReference type="AlphaFoldDB" id="A0A919S2E8"/>
<proteinExistence type="inferred from homology"/>
<keyword evidence="5 7" id="KW-1133">Transmembrane helix</keyword>
<dbReference type="Proteomes" id="UP000679179">
    <property type="component" value="Unassembled WGS sequence"/>
</dbReference>
<feature type="transmembrane region" description="Helical" evidence="7">
    <location>
        <begin position="188"/>
        <end position="206"/>
    </location>
</feature>
<feature type="transmembrane region" description="Helical" evidence="7">
    <location>
        <begin position="157"/>
        <end position="176"/>
    </location>
</feature>
<feature type="transmembrane region" description="Helical" evidence="7">
    <location>
        <begin position="55"/>
        <end position="83"/>
    </location>
</feature>
<feature type="domain" description="VTT" evidence="8">
    <location>
        <begin position="49"/>
        <end position="174"/>
    </location>
</feature>
<comment type="similarity">
    <text evidence="2 7">Belongs to the DedA family.</text>
</comment>
<dbReference type="PANTHER" id="PTHR30353">
    <property type="entry name" value="INNER MEMBRANE PROTEIN DEDA-RELATED"/>
    <property type="match status" value="1"/>
</dbReference>
<reference evidence="9" key="1">
    <citation type="submission" date="2021-03" db="EMBL/GenBank/DDBJ databases">
        <title>Taxonomic study of Clostridium polyendosporum from meadow-gley soil under rice.</title>
        <authorList>
            <person name="Kobayashi H."/>
            <person name="Tanizawa Y."/>
            <person name="Yagura M."/>
        </authorList>
    </citation>
    <scope>NUCLEOTIDE SEQUENCE</scope>
    <source>
        <strain evidence="9">JCM 30710</strain>
    </source>
</reference>
<evidence type="ECO:0000256" key="1">
    <source>
        <dbReference type="ARBA" id="ARBA00004651"/>
    </source>
</evidence>
<evidence type="ECO:0000259" key="8">
    <source>
        <dbReference type="Pfam" id="PF09335"/>
    </source>
</evidence>
<dbReference type="PANTHER" id="PTHR30353:SF0">
    <property type="entry name" value="TRANSMEMBRANE PROTEIN"/>
    <property type="match status" value="1"/>
</dbReference>
<protein>
    <submittedName>
        <fullName evidence="9">Membrane protein</fullName>
    </submittedName>
</protein>
<evidence type="ECO:0000256" key="4">
    <source>
        <dbReference type="ARBA" id="ARBA00022692"/>
    </source>
</evidence>
<keyword evidence="4 7" id="KW-0812">Transmembrane</keyword>
<evidence type="ECO:0000256" key="3">
    <source>
        <dbReference type="ARBA" id="ARBA00022475"/>
    </source>
</evidence>
<name>A0A919S2E8_9CLOT</name>
<accession>A0A919S2E8</accession>
<keyword evidence="6 7" id="KW-0472">Membrane</keyword>
<organism evidence="9 10">
    <name type="scientific">Clostridium polyendosporum</name>
    <dbReference type="NCBI Taxonomy" id="69208"/>
    <lineage>
        <taxon>Bacteria</taxon>
        <taxon>Bacillati</taxon>
        <taxon>Bacillota</taxon>
        <taxon>Clostridia</taxon>
        <taxon>Eubacteriales</taxon>
        <taxon>Clostridiaceae</taxon>
        <taxon>Clostridium</taxon>
    </lineage>
</organism>
<evidence type="ECO:0000256" key="2">
    <source>
        <dbReference type="ARBA" id="ARBA00010792"/>
    </source>
</evidence>
<dbReference type="RefSeq" id="WP_212904046.1">
    <property type="nucleotide sequence ID" value="NZ_BOPZ01000016.1"/>
</dbReference>
<dbReference type="InterPro" id="IPR032818">
    <property type="entry name" value="DedA-like"/>
</dbReference>
<evidence type="ECO:0000256" key="5">
    <source>
        <dbReference type="ARBA" id="ARBA00022989"/>
    </source>
</evidence>
<evidence type="ECO:0000256" key="6">
    <source>
        <dbReference type="ARBA" id="ARBA00023136"/>
    </source>
</evidence>
<dbReference type="GO" id="GO:0005886">
    <property type="term" value="C:plasma membrane"/>
    <property type="evidence" value="ECO:0007669"/>
    <property type="project" value="UniProtKB-SubCell"/>
</dbReference>
<comment type="subcellular location">
    <subcellularLocation>
        <location evidence="1 7">Cell membrane</location>
        <topology evidence="1 7">Multi-pass membrane protein</topology>
    </subcellularLocation>
</comment>
<evidence type="ECO:0000256" key="7">
    <source>
        <dbReference type="RuleBase" id="RU367016"/>
    </source>
</evidence>
<evidence type="ECO:0000313" key="9">
    <source>
        <dbReference type="EMBL" id="GIM29348.1"/>
    </source>
</evidence>
<dbReference type="EMBL" id="BOPZ01000016">
    <property type="protein sequence ID" value="GIM29348.1"/>
    <property type="molecule type" value="Genomic_DNA"/>
</dbReference>
<evidence type="ECO:0000313" key="10">
    <source>
        <dbReference type="Proteomes" id="UP000679179"/>
    </source>
</evidence>